<feature type="region of interest" description="Disordered" evidence="18">
    <location>
        <begin position="534"/>
        <end position="592"/>
    </location>
</feature>
<dbReference type="EMBL" id="CP077062">
    <property type="protein sequence ID" value="QWZ06379.1"/>
    <property type="molecule type" value="Genomic_DNA"/>
</dbReference>
<evidence type="ECO:0000256" key="8">
    <source>
        <dbReference type="ARBA" id="ARBA00022660"/>
    </source>
</evidence>
<feature type="compositionally biased region" description="Basic and acidic residues" evidence="18">
    <location>
        <begin position="576"/>
        <end position="592"/>
    </location>
</feature>
<keyword evidence="15 19" id="KW-0472">Membrane</keyword>
<dbReference type="AlphaFoldDB" id="A0A975XYN0"/>
<evidence type="ECO:0000256" key="15">
    <source>
        <dbReference type="ARBA" id="ARBA00023136"/>
    </source>
</evidence>
<dbReference type="FunFam" id="1.20.810.10:FF:000007">
    <property type="entry name" value="Ubiquinol-cytochrome C reductase B subunit"/>
    <property type="match status" value="1"/>
</dbReference>
<comment type="catalytic activity">
    <reaction evidence="16">
        <text>a quinol + 2 Fe(III)-[cytochrome c](out) = a quinone + 2 Fe(II)-[cytochrome c](out) + 2 H(+)(out)</text>
        <dbReference type="Rhea" id="RHEA:11484"/>
        <dbReference type="Rhea" id="RHEA-COMP:10350"/>
        <dbReference type="Rhea" id="RHEA-COMP:14399"/>
        <dbReference type="ChEBI" id="CHEBI:15378"/>
        <dbReference type="ChEBI" id="CHEBI:24646"/>
        <dbReference type="ChEBI" id="CHEBI:29033"/>
        <dbReference type="ChEBI" id="CHEBI:29034"/>
        <dbReference type="ChEBI" id="CHEBI:132124"/>
        <dbReference type="EC" id="7.1.1.8"/>
    </reaction>
</comment>
<evidence type="ECO:0000259" key="20">
    <source>
        <dbReference type="PROSITE" id="PS51002"/>
    </source>
</evidence>
<evidence type="ECO:0000313" key="21">
    <source>
        <dbReference type="EMBL" id="QWZ06379.1"/>
    </source>
</evidence>
<dbReference type="Pfam" id="PF13631">
    <property type="entry name" value="Cytochrom_B_N_2"/>
    <property type="match status" value="1"/>
</dbReference>
<feature type="transmembrane region" description="Helical" evidence="19">
    <location>
        <begin position="421"/>
        <end position="438"/>
    </location>
</feature>
<feature type="transmembrane region" description="Helical" evidence="19">
    <location>
        <begin position="382"/>
        <end position="401"/>
    </location>
</feature>
<protein>
    <recommendedName>
        <fullName evidence="4">Cytochrome bc1 complex cytochrome b subunit</fullName>
        <ecNumber evidence="3">7.1.1.8</ecNumber>
    </recommendedName>
    <alternativeName>
        <fullName evidence="17">Cytochrome bc1 reductase complex subunit QcrB</fullName>
    </alternativeName>
</protein>
<evidence type="ECO:0000256" key="18">
    <source>
        <dbReference type="SAM" id="MobiDB-lite"/>
    </source>
</evidence>
<dbReference type="GO" id="GO:0008121">
    <property type="term" value="F:quinol-cytochrome-c reductase activity"/>
    <property type="evidence" value="ECO:0007669"/>
    <property type="project" value="UniProtKB-EC"/>
</dbReference>
<feature type="transmembrane region" description="Helical" evidence="19">
    <location>
        <begin position="49"/>
        <end position="75"/>
    </location>
</feature>
<keyword evidence="14" id="KW-0408">Iron</keyword>
<evidence type="ECO:0000256" key="2">
    <source>
        <dbReference type="ARBA" id="ARBA00004651"/>
    </source>
</evidence>
<evidence type="ECO:0000256" key="11">
    <source>
        <dbReference type="ARBA" id="ARBA00022967"/>
    </source>
</evidence>
<evidence type="ECO:0000256" key="14">
    <source>
        <dbReference type="ARBA" id="ARBA00023004"/>
    </source>
</evidence>
<gene>
    <name evidence="21" type="ORF">KRR39_12250</name>
</gene>
<dbReference type="GO" id="GO:0046872">
    <property type="term" value="F:metal ion binding"/>
    <property type="evidence" value="ECO:0007669"/>
    <property type="project" value="UniProtKB-KW"/>
</dbReference>
<evidence type="ECO:0000256" key="16">
    <source>
        <dbReference type="ARBA" id="ARBA00029351"/>
    </source>
</evidence>
<evidence type="ECO:0000256" key="3">
    <source>
        <dbReference type="ARBA" id="ARBA00012951"/>
    </source>
</evidence>
<evidence type="ECO:0000256" key="5">
    <source>
        <dbReference type="ARBA" id="ARBA00022448"/>
    </source>
</evidence>
<dbReference type="Proteomes" id="UP000683575">
    <property type="component" value="Chromosome"/>
</dbReference>
<dbReference type="GO" id="GO:0005886">
    <property type="term" value="C:plasma membrane"/>
    <property type="evidence" value="ECO:0007669"/>
    <property type="project" value="UniProtKB-SubCell"/>
</dbReference>
<dbReference type="EC" id="7.1.1.8" evidence="3"/>
<feature type="transmembrane region" description="Helical" evidence="19">
    <location>
        <begin position="152"/>
        <end position="172"/>
    </location>
</feature>
<dbReference type="PANTHER" id="PTHR19271">
    <property type="entry name" value="CYTOCHROME B"/>
    <property type="match status" value="1"/>
</dbReference>
<keyword evidence="8" id="KW-0679">Respiratory chain</keyword>
<dbReference type="KEGG" id="nps:KRR39_12250"/>
<evidence type="ECO:0000256" key="13">
    <source>
        <dbReference type="ARBA" id="ARBA00022989"/>
    </source>
</evidence>
<comment type="cofactor">
    <cofactor evidence="1">
        <name>heme</name>
        <dbReference type="ChEBI" id="CHEBI:30413"/>
    </cofactor>
</comment>
<accession>A0A975XYN0</accession>
<feature type="domain" description="Cytochrome b/b6 N-terminal region profile" evidence="20">
    <location>
        <begin position="23"/>
        <end position="249"/>
    </location>
</feature>
<feature type="transmembrane region" description="Helical" evidence="19">
    <location>
        <begin position="218"/>
        <end position="242"/>
    </location>
</feature>
<dbReference type="GO" id="GO:0016491">
    <property type="term" value="F:oxidoreductase activity"/>
    <property type="evidence" value="ECO:0007669"/>
    <property type="project" value="InterPro"/>
</dbReference>
<feature type="transmembrane region" description="Helical" evidence="19">
    <location>
        <begin position="341"/>
        <end position="362"/>
    </location>
</feature>
<dbReference type="PROSITE" id="PS51002">
    <property type="entry name" value="CYTB_NTER"/>
    <property type="match status" value="1"/>
</dbReference>
<keyword evidence="6" id="KW-1003">Cell membrane</keyword>
<name>A0A975XYN0_9ACTN</name>
<dbReference type="InterPro" id="IPR005797">
    <property type="entry name" value="Cyt_b/b6_N"/>
</dbReference>
<evidence type="ECO:0000256" key="12">
    <source>
        <dbReference type="ARBA" id="ARBA00022982"/>
    </source>
</evidence>
<evidence type="ECO:0000256" key="19">
    <source>
        <dbReference type="SAM" id="Phobius"/>
    </source>
</evidence>
<evidence type="ECO:0000256" key="17">
    <source>
        <dbReference type="ARBA" id="ARBA00029568"/>
    </source>
</evidence>
<evidence type="ECO:0000256" key="1">
    <source>
        <dbReference type="ARBA" id="ARBA00001971"/>
    </source>
</evidence>
<keyword evidence="12" id="KW-0249">Electron transport</keyword>
<evidence type="ECO:0000256" key="6">
    <source>
        <dbReference type="ARBA" id="ARBA00022475"/>
    </source>
</evidence>
<organism evidence="21 22">
    <name type="scientific">Nocardioides panacis</name>
    <dbReference type="NCBI Taxonomy" id="2849501"/>
    <lineage>
        <taxon>Bacteria</taxon>
        <taxon>Bacillati</taxon>
        <taxon>Actinomycetota</taxon>
        <taxon>Actinomycetes</taxon>
        <taxon>Propionibacteriales</taxon>
        <taxon>Nocardioidaceae</taxon>
        <taxon>Nocardioides</taxon>
    </lineage>
</organism>
<sequence length="592" mass="66083">MSTATTNGKTAATPSKPSKVAGVATWMDERVGLAGLAKKQVRKVFPDHWSFMLGEIALWSFVVLLLTGTFLTLWFKPSMGEVVYNGSYDQLRGVSMSEAYASTIDISFDVRGGLLMRQMHHWAAMLFVASMLVHLMRVFFTGAFRKPRELNWVIGCLLLMLGTLEGFTGYSLPDDLLSGTGIRAADGFVKSIPVVGTYVSFFLFDGEFPGDAIISRLYTVHVLLIPGVLLALIGAHMLLLVFHKHTQWPGPGRTNDNVVGYPLLPVYTAKAGGFFFIVFGVTALLGGLATLNPVWRFGPYDPSQVTAGSQPDWYMGWPDGALRIFPGIETHLWGFTLSWNVFLPIIVLPGVMFTILLMLPFLESWITGDKREHHLLQRPRNAPNRTATMVALMTFYGILWGAGGNDILAIKFHLNLNAITYFNRVAVFVGPVLAFWITRRWCISLQRADQNRLLHGYETGVLMRSPEGAYAEKHLPISSDEAYTLTARDRDVVVPMPSEADENGVANRKVRAMRLRSRLSRFWVGSNIQKPTREELEEARHHAEHELAVHEDGHQHLTGGDYEGDYELDGQPADGHQFDGRHGIEGEELRKH</sequence>
<keyword evidence="22" id="KW-1185">Reference proteome</keyword>
<keyword evidence="5" id="KW-0813">Transport</keyword>
<evidence type="ECO:0000256" key="9">
    <source>
        <dbReference type="ARBA" id="ARBA00022692"/>
    </source>
</evidence>
<proteinExistence type="predicted"/>
<keyword evidence="13 19" id="KW-1133">Transmembrane helix</keyword>
<keyword evidence="7" id="KW-0349">Heme</keyword>
<feature type="transmembrane region" description="Helical" evidence="19">
    <location>
        <begin position="122"/>
        <end position="140"/>
    </location>
</feature>
<dbReference type="PANTHER" id="PTHR19271:SF16">
    <property type="entry name" value="CYTOCHROME B"/>
    <property type="match status" value="1"/>
</dbReference>
<reference evidence="21" key="1">
    <citation type="submission" date="2021-06" db="EMBL/GenBank/DDBJ databases">
        <title>Complete genome sequence of Nocardioides sp. G188.</title>
        <authorList>
            <person name="Im W.-T."/>
        </authorList>
    </citation>
    <scope>NUCLEOTIDE SEQUENCE</scope>
    <source>
        <strain evidence="21">G188</strain>
    </source>
</reference>
<keyword evidence="10" id="KW-0479">Metal-binding</keyword>
<keyword evidence="11" id="KW-1278">Translocase</keyword>
<evidence type="ECO:0000313" key="22">
    <source>
        <dbReference type="Proteomes" id="UP000683575"/>
    </source>
</evidence>
<feature type="transmembrane region" description="Helical" evidence="19">
    <location>
        <begin position="274"/>
        <end position="295"/>
    </location>
</feature>
<comment type="subcellular location">
    <subcellularLocation>
        <location evidence="2">Cell membrane</location>
        <topology evidence="2">Multi-pass membrane protein</topology>
    </subcellularLocation>
</comment>
<feature type="compositionally biased region" description="Basic and acidic residues" evidence="18">
    <location>
        <begin position="534"/>
        <end position="555"/>
    </location>
</feature>
<keyword evidence="9 19" id="KW-0812">Transmembrane</keyword>
<evidence type="ECO:0000256" key="10">
    <source>
        <dbReference type="ARBA" id="ARBA00022723"/>
    </source>
</evidence>
<evidence type="ECO:0000256" key="4">
    <source>
        <dbReference type="ARBA" id="ARBA00016116"/>
    </source>
</evidence>
<evidence type="ECO:0000256" key="7">
    <source>
        <dbReference type="ARBA" id="ARBA00022617"/>
    </source>
</evidence>